<dbReference type="NCBIfam" id="TIGR03505">
    <property type="entry name" value="FimV_core"/>
    <property type="match status" value="1"/>
</dbReference>
<dbReference type="CDD" id="cd00118">
    <property type="entry name" value="LysM"/>
    <property type="match status" value="1"/>
</dbReference>
<feature type="chain" id="PRO_5016910300" evidence="3">
    <location>
        <begin position="18"/>
        <end position="513"/>
    </location>
</feature>
<evidence type="ECO:0000313" key="5">
    <source>
        <dbReference type="EMBL" id="RBP40788.1"/>
    </source>
</evidence>
<feature type="signal peptide" evidence="3">
    <location>
        <begin position="1"/>
        <end position="17"/>
    </location>
</feature>
<dbReference type="Gene3D" id="3.10.350.10">
    <property type="entry name" value="LysM domain"/>
    <property type="match status" value="1"/>
</dbReference>
<sequence length="513" mass="51860">MVLVLSAAAAMCSTAYAAQLGHARIVSQQNQPLRVAVPVTQLTRQDIQSFAVSAAPLADWKQAGLVPPVDPATLQFQLVDGARASAKTIQVSSSQPFNGPVADLLLNVQTASGRQQYQVSILAPVQTGAAAQAPGSSSSQGPGQAAGSAVASPGAQVQTIRVRRGDTLFSIARRHAVPQASVYQMMIALQRANPQAFINGNVNLVKAGATLQMPGMAELTAVSDREARRIFQRHAQEFEQYRQGVAGRQGQAVTGGAATKGGVSEAGAGSAADQNSARAQDKLVLSSGSSPDKTDDERTAAGKNLAESQERVSQLEQNVKNLNQALQAQGQAAKDAVVDGATGLGQTLTDAASSLTDNSGTTAGTAAADTAAAATGPAAAGSSPASSSASGSSAPPAAAQPGQAGGPTASGAASPSQAGGNGAAGASDSSTNNTVNNASNKAGQSVSWFQEHLLGVVTALLALAVLIIAWVLRRANAARDDDDPASPVTEAMVQEQLDKINLDLREPPVTETK</sequence>
<keyword evidence="6" id="KW-1185">Reference proteome</keyword>
<dbReference type="InterPro" id="IPR057840">
    <property type="entry name" value="FimV_N"/>
</dbReference>
<evidence type="ECO:0000256" key="1">
    <source>
        <dbReference type="SAM" id="MobiDB-lite"/>
    </source>
</evidence>
<dbReference type="Pfam" id="PF25800">
    <property type="entry name" value="FimV_N"/>
    <property type="match status" value="1"/>
</dbReference>
<evidence type="ECO:0000256" key="3">
    <source>
        <dbReference type="SAM" id="SignalP"/>
    </source>
</evidence>
<keyword evidence="2" id="KW-0812">Transmembrane</keyword>
<feature type="transmembrane region" description="Helical" evidence="2">
    <location>
        <begin position="453"/>
        <end position="472"/>
    </location>
</feature>
<organism evidence="5 6">
    <name type="scientific">Eoetvoesiella caeni</name>
    <dbReference type="NCBI Taxonomy" id="645616"/>
    <lineage>
        <taxon>Bacteria</taxon>
        <taxon>Pseudomonadati</taxon>
        <taxon>Pseudomonadota</taxon>
        <taxon>Betaproteobacteria</taxon>
        <taxon>Burkholderiales</taxon>
        <taxon>Alcaligenaceae</taxon>
        <taxon>Eoetvoesiella</taxon>
    </lineage>
</organism>
<gene>
    <name evidence="5" type="ORF">DFR37_103129</name>
</gene>
<dbReference type="Proteomes" id="UP000253628">
    <property type="component" value="Unassembled WGS sequence"/>
</dbReference>
<dbReference type="SMART" id="SM00257">
    <property type="entry name" value="LysM"/>
    <property type="match status" value="1"/>
</dbReference>
<evidence type="ECO:0000313" key="6">
    <source>
        <dbReference type="Proteomes" id="UP000253628"/>
    </source>
</evidence>
<feature type="region of interest" description="Disordered" evidence="1">
    <location>
        <begin position="243"/>
        <end position="309"/>
    </location>
</feature>
<proteinExistence type="predicted"/>
<reference evidence="5 6" key="1">
    <citation type="submission" date="2018-06" db="EMBL/GenBank/DDBJ databases">
        <title>Genomic Encyclopedia of Type Strains, Phase IV (KMG-IV): sequencing the most valuable type-strain genomes for metagenomic binning, comparative biology and taxonomic classification.</title>
        <authorList>
            <person name="Goeker M."/>
        </authorList>
    </citation>
    <scope>NUCLEOTIDE SEQUENCE [LARGE SCALE GENOMIC DNA]</scope>
    <source>
        <strain evidence="5 6">DSM 25520</strain>
    </source>
</reference>
<comment type="caution">
    <text evidence="5">The sequence shown here is derived from an EMBL/GenBank/DDBJ whole genome shotgun (WGS) entry which is preliminary data.</text>
</comment>
<evidence type="ECO:0000259" key="4">
    <source>
        <dbReference type="PROSITE" id="PS51782"/>
    </source>
</evidence>
<feature type="region of interest" description="Disordered" evidence="1">
    <location>
        <begin position="131"/>
        <end position="152"/>
    </location>
</feature>
<feature type="domain" description="LysM" evidence="4">
    <location>
        <begin position="158"/>
        <end position="213"/>
    </location>
</feature>
<evidence type="ECO:0000256" key="2">
    <source>
        <dbReference type="SAM" id="Phobius"/>
    </source>
</evidence>
<keyword evidence="3" id="KW-0732">Signal</keyword>
<feature type="compositionally biased region" description="Low complexity" evidence="1">
    <location>
        <begin position="243"/>
        <end position="272"/>
    </location>
</feature>
<dbReference type="AlphaFoldDB" id="A0A366HGC2"/>
<protein>
    <submittedName>
        <fullName evidence="5">Pilus assembly protein FimV</fullName>
    </submittedName>
</protein>
<feature type="region of interest" description="Disordered" evidence="1">
    <location>
        <begin position="376"/>
        <end position="438"/>
    </location>
</feature>
<dbReference type="InterPro" id="IPR036779">
    <property type="entry name" value="LysM_dom_sf"/>
</dbReference>
<dbReference type="InterPro" id="IPR020012">
    <property type="entry name" value="LysM_FimV"/>
</dbReference>
<keyword evidence="2" id="KW-1133">Transmembrane helix</keyword>
<dbReference type="EMBL" id="QNRQ01000003">
    <property type="protein sequence ID" value="RBP40788.1"/>
    <property type="molecule type" value="Genomic_DNA"/>
</dbReference>
<accession>A0A366HGC2</accession>
<dbReference type="InterPro" id="IPR018392">
    <property type="entry name" value="LysM"/>
</dbReference>
<keyword evidence="2" id="KW-0472">Membrane</keyword>
<dbReference type="PROSITE" id="PS51782">
    <property type="entry name" value="LYSM"/>
    <property type="match status" value="1"/>
</dbReference>
<name>A0A366HGC2_9BURK</name>
<dbReference type="RefSeq" id="WP_170139850.1">
    <property type="nucleotide sequence ID" value="NZ_JACCEU010000004.1"/>
</dbReference>